<protein>
    <recommendedName>
        <fullName evidence="5">Major coat protein</fullName>
    </recommendedName>
</protein>
<keyword evidence="4" id="KW-1185">Reference proteome</keyword>
<feature type="chain" id="PRO_5047046143" description="Major coat protein" evidence="2">
    <location>
        <begin position="41"/>
        <end position="85"/>
    </location>
</feature>
<accession>A0ABN4STM7</accession>
<dbReference type="Proteomes" id="UP000095607">
    <property type="component" value="Chromosome"/>
</dbReference>
<gene>
    <name evidence="3" type="ORF">BI380_28035</name>
</gene>
<reference evidence="3 4" key="1">
    <citation type="submission" date="2016-09" db="EMBL/GenBank/DDBJ databases">
        <title>Complete genome sequence of Deltia acidovorans CM13 isolated from murine proximal colonic tissue.</title>
        <authorList>
            <person name="Saffarian A."/>
        </authorList>
    </citation>
    <scope>NUCLEOTIDE SEQUENCE [LARGE SCALE GENOMIC DNA]</scope>
    <source>
        <strain evidence="3 4">CM13</strain>
    </source>
</reference>
<proteinExistence type="predicted"/>
<evidence type="ECO:0008006" key="5">
    <source>
        <dbReference type="Google" id="ProtNLM"/>
    </source>
</evidence>
<dbReference type="RefSeq" id="WP_046239616.1">
    <property type="nucleotide sequence ID" value="NZ_CBCSDN010000006.1"/>
</dbReference>
<evidence type="ECO:0000256" key="2">
    <source>
        <dbReference type="SAM" id="SignalP"/>
    </source>
</evidence>
<evidence type="ECO:0000256" key="1">
    <source>
        <dbReference type="SAM" id="Phobius"/>
    </source>
</evidence>
<feature type="transmembrane region" description="Helical" evidence="1">
    <location>
        <begin position="56"/>
        <end position="78"/>
    </location>
</feature>
<name>A0ABN4STM7_9BURK</name>
<organism evidence="3 4">
    <name type="scientific">Delftia tsuruhatensis</name>
    <dbReference type="NCBI Taxonomy" id="180282"/>
    <lineage>
        <taxon>Bacteria</taxon>
        <taxon>Pseudomonadati</taxon>
        <taxon>Pseudomonadota</taxon>
        <taxon>Betaproteobacteria</taxon>
        <taxon>Burkholderiales</taxon>
        <taxon>Comamonadaceae</taxon>
        <taxon>Delftia</taxon>
    </lineage>
</organism>
<evidence type="ECO:0000313" key="4">
    <source>
        <dbReference type="Proteomes" id="UP000095607"/>
    </source>
</evidence>
<keyword evidence="1" id="KW-0812">Transmembrane</keyword>
<keyword evidence="2" id="KW-0732">Signal</keyword>
<feature type="signal peptide" evidence="2">
    <location>
        <begin position="1"/>
        <end position="40"/>
    </location>
</feature>
<keyword evidence="1" id="KW-1133">Transmembrane helix</keyword>
<sequence>MIHLIKAARASVPNVRNAISNKILAAGVALSASIPAFAQADPFTTAVADVKEKVTTYGGELVAVAAVGVVFMIGIKYVKKIRGAA</sequence>
<dbReference type="EMBL" id="CP017420">
    <property type="protein sequence ID" value="AOV04909.1"/>
    <property type="molecule type" value="Genomic_DNA"/>
</dbReference>
<evidence type="ECO:0000313" key="3">
    <source>
        <dbReference type="EMBL" id="AOV04909.1"/>
    </source>
</evidence>
<keyword evidence="1" id="KW-0472">Membrane</keyword>